<reference evidence="3" key="1">
    <citation type="submission" date="2025-08" db="UniProtKB">
        <authorList>
            <consortium name="RefSeq"/>
        </authorList>
    </citation>
    <scope>IDENTIFICATION</scope>
    <source>
        <tissue evidence="3">Tentacle</tissue>
    </source>
</reference>
<dbReference type="OrthoDB" id="48988at2759"/>
<dbReference type="InterPro" id="IPR020471">
    <property type="entry name" value="AKR"/>
</dbReference>
<gene>
    <name evidence="3" type="primary">LOC116298330</name>
</gene>
<dbReference type="GeneID" id="116298330"/>
<dbReference type="Proteomes" id="UP000515163">
    <property type="component" value="Unplaced"/>
</dbReference>
<dbReference type="InterPro" id="IPR023210">
    <property type="entry name" value="NADP_OxRdtase_dom"/>
</dbReference>
<dbReference type="KEGG" id="aten:116298330"/>
<sequence length="358" mass="39791">MEEHCESCKPMPSTYIKGFHDEQAVSNMEYQPLGNTGLQVSVLSFGASSLGSVFRKTDDSESVQVVHHALKSGINLIDTAPWYGHGKSENVLGQALKGIPRESYILTTKVGRYLPEVEKMFDFSAERVTRSVDESLERLGLSYIDIIQVHDMEFADSLDIIINETLPALQKVKEQGKVKFIGITGYPLQNFRTVIEKSKVPIDTVLTYCRCTMHDTELLEYLPFLKEHGIGVINASPISMGLLSHRGPPAWHPASKETKEKCRQAAEYCQAQGVDISKLAMHFTLSVQSIPTTLVSTASLENLNKNIASVNQKLTTTEEQALSHVINNIFKPCGNMSWEGIEVAQHREKLESIKSGSH</sequence>
<feature type="domain" description="NADP-dependent oxidoreductase" evidence="1">
    <location>
        <begin position="43"/>
        <end position="322"/>
    </location>
</feature>
<dbReference type="PRINTS" id="PR00069">
    <property type="entry name" value="ALDKETRDTASE"/>
</dbReference>
<name>A0A6P8I234_ACTTE</name>
<dbReference type="GO" id="GO:0005829">
    <property type="term" value="C:cytosol"/>
    <property type="evidence" value="ECO:0007669"/>
    <property type="project" value="TreeGrafter"/>
</dbReference>
<evidence type="ECO:0000259" key="1">
    <source>
        <dbReference type="Pfam" id="PF00248"/>
    </source>
</evidence>
<dbReference type="AlphaFoldDB" id="A0A6P8I234"/>
<evidence type="ECO:0000313" key="2">
    <source>
        <dbReference type="Proteomes" id="UP000515163"/>
    </source>
</evidence>
<dbReference type="PANTHER" id="PTHR42686:SF1">
    <property type="entry name" value="GH17980P-RELATED"/>
    <property type="match status" value="1"/>
</dbReference>
<dbReference type="InParanoid" id="A0A6P8I234"/>
<dbReference type="FunFam" id="3.20.20.100:FF:000011">
    <property type="entry name" value="Aldo/keto reductase"/>
    <property type="match status" value="1"/>
</dbReference>
<dbReference type="GO" id="GO:0010349">
    <property type="term" value="F:L-galactose dehydrogenase activity"/>
    <property type="evidence" value="ECO:0007669"/>
    <property type="project" value="InterPro"/>
</dbReference>
<dbReference type="Gene3D" id="3.20.20.100">
    <property type="entry name" value="NADP-dependent oxidoreductase domain"/>
    <property type="match status" value="1"/>
</dbReference>
<organism evidence="2 3">
    <name type="scientific">Actinia tenebrosa</name>
    <name type="common">Australian red waratah sea anemone</name>
    <dbReference type="NCBI Taxonomy" id="6105"/>
    <lineage>
        <taxon>Eukaryota</taxon>
        <taxon>Metazoa</taxon>
        <taxon>Cnidaria</taxon>
        <taxon>Anthozoa</taxon>
        <taxon>Hexacorallia</taxon>
        <taxon>Actiniaria</taxon>
        <taxon>Actiniidae</taxon>
        <taxon>Actinia</taxon>
    </lineage>
</organism>
<dbReference type="PANTHER" id="PTHR42686">
    <property type="entry name" value="GH17980P-RELATED"/>
    <property type="match status" value="1"/>
</dbReference>
<dbReference type="SUPFAM" id="SSF51430">
    <property type="entry name" value="NAD(P)-linked oxidoreductase"/>
    <property type="match status" value="1"/>
</dbReference>
<accession>A0A6P8I234</accession>
<dbReference type="InterPro" id="IPR044479">
    <property type="entry name" value="LGALDH-like"/>
</dbReference>
<keyword evidence="2" id="KW-1185">Reference proteome</keyword>
<dbReference type="InterPro" id="IPR036812">
    <property type="entry name" value="NAD(P)_OxRdtase_dom_sf"/>
</dbReference>
<dbReference type="Pfam" id="PF00248">
    <property type="entry name" value="Aldo_ket_red"/>
    <property type="match status" value="1"/>
</dbReference>
<protein>
    <submittedName>
        <fullName evidence="3">L-galactose dehydrogenase-like isoform X1</fullName>
    </submittedName>
</protein>
<evidence type="ECO:0000313" key="3">
    <source>
        <dbReference type="RefSeq" id="XP_031562599.1"/>
    </source>
</evidence>
<dbReference type="CDD" id="cd19163">
    <property type="entry name" value="AKR_galDH"/>
    <property type="match status" value="1"/>
</dbReference>
<dbReference type="RefSeq" id="XP_031562599.1">
    <property type="nucleotide sequence ID" value="XM_031706739.1"/>
</dbReference>
<proteinExistence type="predicted"/>